<dbReference type="EMBL" id="JAXDAE010000003">
    <property type="protein sequence ID" value="MDY2586678.1"/>
    <property type="molecule type" value="Genomic_DNA"/>
</dbReference>
<keyword evidence="1" id="KW-1133">Transmembrane helix</keyword>
<gene>
    <name evidence="2" type="ORF">SNF14_04970</name>
</gene>
<keyword evidence="1" id="KW-0812">Transmembrane</keyword>
<evidence type="ECO:0000256" key="1">
    <source>
        <dbReference type="SAM" id="Phobius"/>
    </source>
</evidence>
<evidence type="ECO:0000313" key="2">
    <source>
        <dbReference type="EMBL" id="MDY2586678.1"/>
    </source>
</evidence>
<protein>
    <submittedName>
        <fullName evidence="2">Uncharacterized protein</fullName>
    </submittedName>
</protein>
<sequence length="86" mass="9763">MDCNLLNSIGLILDIIGVIMLFKYGLPTDVSKDGTVGLALEETNYDDIRKWKKYNFWSRFALGLLVLGFLLQIISNQNYLCTITSK</sequence>
<comment type="caution">
    <text evidence="2">The sequence shown here is derived from an EMBL/GenBank/DDBJ whole genome shotgun (WGS) entry which is preliminary data.</text>
</comment>
<proteinExistence type="predicted"/>
<organism evidence="2 3">
    <name type="scientific">Winogradskyella aquimaris</name>
    <dbReference type="NCBI Taxonomy" id="864074"/>
    <lineage>
        <taxon>Bacteria</taxon>
        <taxon>Pseudomonadati</taxon>
        <taxon>Bacteroidota</taxon>
        <taxon>Flavobacteriia</taxon>
        <taxon>Flavobacteriales</taxon>
        <taxon>Flavobacteriaceae</taxon>
        <taxon>Winogradskyella</taxon>
    </lineage>
</organism>
<accession>A0ABU5EK84</accession>
<dbReference type="RefSeq" id="WP_320555048.1">
    <property type="nucleotide sequence ID" value="NZ_JAXDAE010000003.1"/>
</dbReference>
<evidence type="ECO:0000313" key="3">
    <source>
        <dbReference type="Proteomes" id="UP001285855"/>
    </source>
</evidence>
<keyword evidence="1" id="KW-0472">Membrane</keyword>
<keyword evidence="3" id="KW-1185">Reference proteome</keyword>
<name>A0ABU5EK84_9FLAO</name>
<feature type="transmembrane region" description="Helical" evidence="1">
    <location>
        <begin position="56"/>
        <end position="74"/>
    </location>
</feature>
<feature type="transmembrane region" description="Helical" evidence="1">
    <location>
        <begin position="6"/>
        <end position="26"/>
    </location>
</feature>
<dbReference type="Proteomes" id="UP001285855">
    <property type="component" value="Unassembled WGS sequence"/>
</dbReference>
<reference evidence="2 3" key="1">
    <citation type="submission" date="2023-11" db="EMBL/GenBank/DDBJ databases">
        <title>Winogradskyella pelagius sp. nov., isolated from coastal sediment.</title>
        <authorList>
            <person name="Li F."/>
        </authorList>
    </citation>
    <scope>NUCLEOTIDE SEQUENCE [LARGE SCALE GENOMIC DNA]</scope>
    <source>
        <strain evidence="2 3">KCTC 23502</strain>
    </source>
</reference>